<evidence type="ECO:0000313" key="2">
    <source>
        <dbReference type="Proteomes" id="UP001141933"/>
    </source>
</evidence>
<gene>
    <name evidence="1" type="ORF">O6P32_06370</name>
</gene>
<evidence type="ECO:0008006" key="3">
    <source>
        <dbReference type="Google" id="ProtNLM"/>
    </source>
</evidence>
<accession>A0ABT4PH08</accession>
<name>A0ABT4PH08_9BACT</name>
<evidence type="ECO:0000313" key="1">
    <source>
        <dbReference type="EMBL" id="MCZ8372334.1"/>
    </source>
</evidence>
<protein>
    <recommendedName>
        <fullName evidence="3">DUF4919 domain-containing protein</fullName>
    </recommendedName>
</protein>
<dbReference type="PROSITE" id="PS51257">
    <property type="entry name" value="PROKAR_LIPOPROTEIN"/>
    <property type="match status" value="1"/>
</dbReference>
<keyword evidence="2" id="KW-1185">Reference proteome</keyword>
<dbReference type="Proteomes" id="UP001141933">
    <property type="component" value="Unassembled WGS sequence"/>
</dbReference>
<reference evidence="1" key="1">
    <citation type="submission" date="2022-12" db="EMBL/GenBank/DDBJ databases">
        <title>Phocaeicola acetigenes sp. nov., isolated feces from a healthy human.</title>
        <authorList>
            <person name="Do H."/>
            <person name="Ha Y.B."/>
            <person name="Kim J.-S."/>
            <person name="Suh M.K."/>
            <person name="Kim H.S."/>
            <person name="Lee J.-S."/>
        </authorList>
    </citation>
    <scope>NUCLEOTIDE SEQUENCE</scope>
    <source>
        <strain evidence="1">KGMB11183</strain>
    </source>
</reference>
<dbReference type="EMBL" id="JAPZVM010000003">
    <property type="protein sequence ID" value="MCZ8372334.1"/>
    <property type="molecule type" value="Genomic_DNA"/>
</dbReference>
<dbReference type="RefSeq" id="WP_269877500.1">
    <property type="nucleotide sequence ID" value="NZ_JAPZVM010000003.1"/>
</dbReference>
<comment type="caution">
    <text evidence="1">The sequence shown here is derived from an EMBL/GenBank/DDBJ whole genome shotgun (WGS) entry which is preliminary data.</text>
</comment>
<organism evidence="1 2">
    <name type="scientific">Phocaeicola acetigenes</name>
    <dbReference type="NCBI Taxonomy" id="3016083"/>
    <lineage>
        <taxon>Bacteria</taxon>
        <taxon>Pseudomonadati</taxon>
        <taxon>Bacteroidota</taxon>
        <taxon>Bacteroidia</taxon>
        <taxon>Bacteroidales</taxon>
        <taxon>Bacteroidaceae</taxon>
        <taxon>Phocaeicola</taxon>
    </lineage>
</organism>
<proteinExistence type="predicted"/>
<sequence length="235" mass="27412">MKRLLQILLLTVVFASCQNHGAKKADLSSADSVLVDSLFKYYKEESSQYIFMYQTTSPKHKEYLDSALYLVEEAIEKGYSKYSFFELRKLGILAEMEEYDKAVKYVYSLKNIEFAQGYPYLKIIRHRCEAMRCHAQNDKEGEVLHLKKIIAIIKDYIEKNKKDIIAFLHSDDLKVLLRGNYMLAIGSYCHYCMLLYGEEGATERLIEFSSEMSENAKKCFMFPPNEDDLKGFYGY</sequence>